<evidence type="ECO:0000259" key="12">
    <source>
        <dbReference type="PROSITE" id="PS50853"/>
    </source>
</evidence>
<proteinExistence type="inferred from homology"/>
<dbReference type="SMART" id="SM00308">
    <property type="entry name" value="LH2"/>
    <property type="match status" value="1"/>
</dbReference>
<keyword evidence="14" id="KW-1185">Reference proteome</keyword>
<comment type="caution">
    <text evidence="8">Lacks conserved residue(s) required for the propagation of feature annotation.</text>
</comment>
<feature type="transmembrane region" description="Helical" evidence="10">
    <location>
        <begin position="5343"/>
        <end position="5365"/>
    </location>
</feature>
<dbReference type="InterPro" id="IPR036392">
    <property type="entry name" value="PLAT/LH2_dom_sf"/>
</dbReference>
<feature type="region of interest" description="Disordered" evidence="9">
    <location>
        <begin position="748"/>
        <end position="770"/>
    </location>
</feature>
<feature type="domain" description="Fibronectin type-III" evidence="12">
    <location>
        <begin position="1528"/>
        <end position="1613"/>
    </location>
</feature>
<evidence type="ECO:0000256" key="1">
    <source>
        <dbReference type="ARBA" id="ARBA00004141"/>
    </source>
</evidence>
<dbReference type="PANTHER" id="PTHR10877:SF150">
    <property type="entry name" value="REJ DOMAIN-CONTAINING PROTEIN"/>
    <property type="match status" value="1"/>
</dbReference>
<keyword evidence="6 10" id="KW-0472">Membrane</keyword>
<dbReference type="InterPro" id="IPR013122">
    <property type="entry name" value="PKD1_2_channel"/>
</dbReference>
<feature type="domain" description="Fibronectin type-III" evidence="12">
    <location>
        <begin position="991"/>
        <end position="1084"/>
    </location>
</feature>
<comment type="similarity">
    <text evidence="2">Belongs to the polycystin family.</text>
</comment>
<feature type="transmembrane region" description="Helical" evidence="10">
    <location>
        <begin position="5254"/>
        <end position="5272"/>
    </location>
</feature>
<evidence type="ECO:0000313" key="14">
    <source>
        <dbReference type="Proteomes" id="UP001158576"/>
    </source>
</evidence>
<dbReference type="PROSITE" id="PS50095">
    <property type="entry name" value="PLAT"/>
    <property type="match status" value="1"/>
</dbReference>
<feature type="transmembrane region" description="Helical" evidence="10">
    <location>
        <begin position="5404"/>
        <end position="5426"/>
    </location>
</feature>
<keyword evidence="3 10" id="KW-0812">Transmembrane</keyword>
<dbReference type="PANTHER" id="PTHR10877">
    <property type="entry name" value="POLYCYSTIN FAMILY MEMBER"/>
    <property type="match status" value="1"/>
</dbReference>
<evidence type="ECO:0000256" key="4">
    <source>
        <dbReference type="ARBA" id="ARBA00022729"/>
    </source>
</evidence>
<name>A0ABN7TCL5_OIKDI</name>
<protein>
    <submittedName>
        <fullName evidence="13">Oidioi.mRNA.OKI2018_I69.chr2.g7287.t1.cds</fullName>
    </submittedName>
</protein>
<dbReference type="SUPFAM" id="SSF49723">
    <property type="entry name" value="Lipase/lipooxygenase domain (PLAT/LH2 domain)"/>
    <property type="match status" value="1"/>
</dbReference>
<dbReference type="Pfam" id="PF01477">
    <property type="entry name" value="PLAT"/>
    <property type="match status" value="1"/>
</dbReference>
<feature type="domain" description="Fibronectin type-III" evidence="12">
    <location>
        <begin position="2403"/>
        <end position="2498"/>
    </location>
</feature>
<reference evidence="13 14" key="1">
    <citation type="submission" date="2021-04" db="EMBL/GenBank/DDBJ databases">
        <authorList>
            <person name="Bliznina A."/>
        </authorList>
    </citation>
    <scope>NUCLEOTIDE SEQUENCE [LARGE SCALE GENOMIC DNA]</scope>
</reference>
<dbReference type="Pfam" id="PF02010">
    <property type="entry name" value="REJ"/>
    <property type="match status" value="2"/>
</dbReference>
<evidence type="ECO:0000256" key="7">
    <source>
        <dbReference type="ARBA" id="ARBA00023180"/>
    </source>
</evidence>
<feature type="region of interest" description="Disordered" evidence="9">
    <location>
        <begin position="5061"/>
        <end position="5080"/>
    </location>
</feature>
<evidence type="ECO:0000259" key="11">
    <source>
        <dbReference type="PROSITE" id="PS50095"/>
    </source>
</evidence>
<evidence type="ECO:0000256" key="3">
    <source>
        <dbReference type="ARBA" id="ARBA00022692"/>
    </source>
</evidence>
<feature type="domain" description="Fibronectin type-III" evidence="12">
    <location>
        <begin position="1614"/>
        <end position="1698"/>
    </location>
</feature>
<dbReference type="InterPro" id="IPR036116">
    <property type="entry name" value="FN3_sf"/>
</dbReference>
<dbReference type="InterPro" id="IPR003961">
    <property type="entry name" value="FN3_dom"/>
</dbReference>
<sequence length="5541" mass="630594">MYAIKLKSDTENQRCINDHVGHNTKSWPDIDCLTEPDMCRTRETEVPEECDIFCCNEQDVDFICHAVAYSMSKGMCRMYGFRMEDYDQVAKERGLVAKNGKGDDWMYFYRKWDSQLHDIINLTMKEESEDIKTFMRLDWMDVYKADCYIVDFEGENMEEKKVIPNIMSSEIEFNTRILPYNSRLNMSITAGNDKTNSAPHIVELLTRPPPIDNLTIIASDVDVDYSWKTVEGSESFTIKVIELETGAEIAASQETKDFNFNHAVKPVTGYQIFIHSNAIDFYGNATEGTTREMTFYSEFPKIKKVSIDAVDCDEVRFSWEDVGYGAKYKVQVYDLDNGQSVFLEDVDGTNARVTGLENARKYQTIVYAFDENTRGDPAEIVFISELCKAEDLFSPNQEDTAFELSWNPVVLAQKYKIKIEPSPADGLTSRYVQSAAAYIEALTPGIQYKVSITAIMKRTDKVEIISKEALLFQYTKLLAPEDLCIPNKNLHNSSATLTWTIMEGADLYYLALATCRPVNNFLIRPGFYRSKGQNCPRWRSEGVKKCEIKSDWDQGSKYLMQNISKNAVDKHEQIFQLTADSKMTLDGLEPGTIYMFWLGGVNKQTYSERAEMTFITRLKTTELAEFFDVTHDSVKVKWKLVNKADRYSIIVTHDIARRKRVQRLTTKSDSTDIIDLHPNSPYLIEVIAENKISFSWPFPLKMRTKLAPTKILSPFKPPRGDETGDDYFDIQWTPVEGAESYEIEITDDLDHDRKRREGDHSSDRPPFHLTHRVRPKNLEEHQFFAAGMNHNTEHEIKITAHNRFTDGSVTTERFFTRPHTPENFRTVEVYDDLVRVAWDACEGIWDYDINVYDDNNHVAKVVLHNKTEHEFKELIPNHHYIFVIRAYGHVVSHPATIKIFTKIQGVDYLTMTEVYDDTMKLDWKEANGASHYLVYFSHQEDPEERVERTETSDVTLTDLTPNSIYTIKVVGMNANTEGMPMFTTVITKLGYIKKLRQDIPASTDKTIMMRWLQVPNADHFILKVTSKRTNKRIQVHKIPAKDSSLLIRDLRPATIYVIEIQAFSDISDSYPTDFSPQTKITPIKGFSVDFTSDILLRLIWNSFTDNTYHIAGDGRYWKIDTNDFQWIPDLVADTNYNFTIWATKDIYYSDNTTLTALTHMSAPTVNVDSRTHTVIKISWTQVPRADQYRIQYVDTPTFKKIVDSGREKTFRMRYLLSEDQNIRVRNLDPYTEYLFFVRAERGQQIGENGTVTDYTRLSPTQAIEIKSRTDKTSQLSWASVNGAKGYTIKYQAQEPVQNEELSIYVEQTKEKLVNLLPGSTYKLVIIAEAPETSGQPANDEFDTFLEAPEQVTTKIYDTYTKTICWNPVFMAEGYTMNYASIEPEDKVSRAKDFTDFVEGSETCGYIDDLLPGLKYQISIWGWNQRYDGMKSKYKSATLLEAPEDFEVNFYNNTQIEVVFAPVTRALRYELAHAKINSSDWVIDGETSDLKFPINSLTPFTEYDIKINPINKVTRGYESKLAHWSKLNPISNFQRIKLTPNQVTLKWDPVEHAVKYRVFYVSEVSNLTLQETDYAGIIITGLEETTLYNISVEPVAENEVPGVMTLYPVITEAKTVEDLVIEDIEPWRMILTWTGTEKAIAYEVHVNSTEYSYIMRVRTNRAFIRQLEPGIKQNFKVYVITRISRSQPVPVAGFTTLPLPDSARVTKITHSKVMTKWNAALEDWAPAFDDLYYRCVLIKDYSNETVVNTTTTELGFDFTNLELNTRYTIILSSESPDTSSDERIIEIRTLLPDSPDLDMNEINDDNVVLTWNKTVGLNYAVYVKPLTCPADKVVICDIAETENVVVEGLVPACLYDLVIYGQICPKDRKLTIEDDRKRIANQMFYTKLESVTDIEIIEEDRIANFSWSRVPETSFYVIQWTSPELISENVTKTSEDERIVAQNLQPNTLYEGSIWGTNPDTKSNPAPFSLHTKMTRVNATLRQSGPDFLEYAWDKVNGAERYDFNGMPQFPGEDPFAKSTTSTSIKFDQLIDGSLYLIEAEAVNEDTTSVLSQYYVWTRLYEPDVVISNVEDTSLVLSVEHVDKATRIVGKINDAPIDFPLNSSSMQSVKIQAVNDNCTSHFVEKNVMLLLTTPTNITVLPSADSVTLEWSAISKASNYLLTLTAENGEATQIEVRIPQYTFFGLSAGTLYKITIQAVNEETKSAEALIETYTRLDTLSQVDLIEIEPTSLSLEWNTVDGATGYEISVKQHYDQKLNLTESTLLFHTTNSSYQVTGLVPGAKYSYSVAGKNLNTLSDAEVFTIYTELENIPEVAAVQVHHNDMTVSWGFVPNAVEYVVELSDSAGRQIHSETVQAQETEWIANSIELKNLQPGAFYNVSLQAFNDVTKSNVAVLSHYTLLNPFNPRDVVIFEKRPEGIVFSWQPIDGADSYKIIIDKDFELTYFMDRGEENPRELITNETSYDVTDLLPDTKYKYELIAFNQKTFSESFYGYEATLLPDIELAEIVEKTYASFKAQWSNVPGAADYLVQLRYTNGQVLFLTSLFKAEIDLRFGSLLPGVSYTLSIIGRNEITETRSKSLSVWTKLSPIINLRSNDDELQEDKVVLEWEDVPGTAHYHIVVLEVETDVVVFTENITENKYERRNLTAGTKYQFTIHAVNEFTESDTEQIAVATPLSKPTDYQISVFHPYLIKGSWKLGDALAPRHRRITWRCGTDDPKYCDCSDFEGCPGHYVLKKIRADGEKSWTPEMLGGGDVIEDSIQLDNDMVYRMCIRAENPQTGENSRPFCVTLKTGMIAQEAAEDQKLCIQRDVNWINPLEMIPAILNNGEWTYEQTPKGVIPSYNADLTATCKKIGKVYSWDLKDFIRIHQKSCSPGWISIDNDFPGVVVQCLFPKHKSGTPIFPKSMIEVNYCEKRSVDPKRPWIALRNVANGGRCGCHYLKACERWDYKPFPGFTVRNAAPIITMPLVKNEQACLKKCDVQRERECAKIPQVVKEGKTNCVCKNCCLMTTLSTEDGCVLFTSSLNRTSTRIEARDQTTVFTNFLGAQGSPGFRLLDFTNNGVARPEMDYEVTLSFSYASETCVRIIFDQNNVTEAVYHDIIIRKGRDYSKSKPCMETYPTLSFYPVEHVIDYDLEEGETIKIVETYSYSDYGIYDSIVEITSTDDDQAGDNIVKDQMIQKKIGINQFGCQYPAIKIEGPWLADETKTITLPKSKKLILSATSDIQCEVNPGYSFRWTAKLIGFDHSFDNMVIDGNMTLEDHLELIEESSGDVENLEGSGSYIELVLAEKLEAALQPRDLIEGLWKVTIELEFNDLDFLVEDVVWINVIPSPLEIDIEGGEKRTAGHGKTIQFKADAIDPDESSSDQTKGIEFEWFILGTNATETIPIDAYFEELYANQSLLPYHWEDKPTEEGKFDLSDMYQIRSKSEVWINTDFFYMNEPFKVILVCSKDIREAIFEQTVTAVAGDPPDFFIKCVENCKDKLNRGEVLSLMIKCKNCVRGRSPRFFWSFSLYDLPEEEEEDEYSSYDEPDEPGSAIVDDVPSMTATFNQRIMKVHKNYFLPGREYSIDVSVSMDGYDEELDQIVRQEASNQIVRKVNLPPIDGHCVGIGGESTCDYITQEQYELVPNENATVIFTEDIPEAECSEACCFGEAINCLGYQFTAAINETNGNCTLFDIAEDDENVELLYVPEDSYFSRYNRRVFAKVEAVKGEVSFQCQDWFDEGTFLNYEEAAGRQPQLMYRFTTKPINESIDPFLLYHGPSPQTPKLSLPLGNKDFFFFGLRVVAEICDLYGECVDSNEILVQSFPMISVDVGGDLMNAVSGNSSKLLTAVSTKNPKIVASITGAVSSYFIQNISDISSDTLITTTAALTTVAATTRRLIFANNMPTPNPIVEGQPEEPLFDLSQVVARPVETDGIAAEEDSEEIAKQKAEEAERVRQWTLQMAAEASNFLSSGSLETQSSLSRRKRQVRDFIRKRARRSADYFYDEYQGGSDNSSDYEMYEFSGISEQLYGPTESPIYVTTMSAYENDLSLEVESSVKKGLKKELMNAMGSIVDVIVSPESLMQVSAAVSTFTETGDDLDDETQQKGADMAASMTSNLKGFTEEANKEQLSKIGGKVMASLSGIVSTSTPDDQVLKEDKLAGKEPNFDQMEKRDINPIENEWMRKLARLENRKNIAEKAPAAKNITSKSLGSVSDLTGALTTKQMGGEEATEVESGDLSVNTQKISAEDASGAQLRNKNGVSIKLPEISEATTAALLEQGQEELDIQMSTFGKNPFKYDDNASLVNSAVTVLNMPNGTDDILKSGMGLAIPNDFSADNQMMELHFPDEGVLQVSRFEIVGPGNAILMVYEPPHLEDTTVHYEVFIRNGSAPVLGSTPDEHIFDFKFSLPLNLEIWEMENPAIDKYKVFIPENDIECEVYPCSWFVGSMYTTSNMTTPQQNRRKRRSPDLPDTTHHLFLSTPGCRVLNQETGKWSSNGCHVDSRSTPEYTECFCKDLPQKAIFSAEFFVPPNKIDFSTIWSKFCITCNAGVFSFVIVFLALWLIAAWFILKMDKNDAIKWALRSLIDNRREDKVLYQISVTTGGGGDSSTKSKIYFRLEGMRKRSRVRRLGTTKNAQLFERGTNKHFLMREAVDLGELKALQIWHDNSGRGALKGWYCQQVVVTHVQSNKRWFFMIQDYLDAARSDGKCERLVPPADPDEKQNFNKLFAATSWSKLSDDHIWLSTFHRPTKSIFKRMERWSCCACLTFITMLTNMMFAGQEDSSEMIRIGPFRFSPSAIYISAICSLIVVPATLIPITLFKKRKSKANDGTDNRAKGFLPWWSKYVAYGLNFCVTIICAFFVILYSMDFGKAKSDKWLLNELMSFCVNIVVAEPIKVVLISMFIASILRKLDQSFLDLIENTEIEQEDKRFLDLCCIEDDSGEAPLITPAPPNENDLNAAKELRYKEEKMVEIIWDIIAYFIYICIVIFLATGNRDPMAFAQNENIKNMLYYDKFEKVESVDDFWNWINSSVRDSIYPTHAYNGRKLNWRERAFMEDGASFRVGPARIRLQRGDPWSCRMYDEETDFPGSPEPRKRCDHGDEIKGNYDTGWHNEIDASTVDVDDIFEQAWIYRSWKELNGAPFQGDIGIYNGGGYSAELGVNPETCSAIVKYLHQNAFISHTASASFVEFTIYNTASNLFSKVQFVSEWLPSGNSVNNFKIDTFRLYHYEGTVGSMMVVAHIFFIAHMIFKIVSTIKDGFCKFGFWGVVKDNWKLFEVIMILLDILILIFYSVRMMVSDKLIDLFKDDKRSFVNFDPVVAADSTLGWIISFAVFFSILKFGKLLRFNQRIEMLSSVIKKIGQEWSGFFVMFMTVLMSFLSMAMIMWNKYSSYFSNIIRGSETLLDGMLGGLLYKTLTERYPVFGAWYYLFFCFTMMFLILNVLVAIINTSCELGSEELLSKSNEFEIMEFMMKSFKTKISWLSGEQADPEVDDVTAEVQLRVEKLKSSRINRLQKQEAEAMSTFEKSMKALKRLDNVNFERSLGINPEMKYKASTLRRRPSK</sequence>
<dbReference type="PROSITE" id="PS50853">
    <property type="entry name" value="FN3"/>
    <property type="match status" value="9"/>
</dbReference>
<feature type="transmembrane region" description="Helical" evidence="10">
    <location>
        <begin position="4824"/>
        <end position="4846"/>
    </location>
</feature>
<dbReference type="InterPro" id="IPR051223">
    <property type="entry name" value="Polycystin"/>
</dbReference>
<comment type="subcellular location">
    <subcellularLocation>
        <location evidence="1">Membrane</location>
        <topology evidence="1">Multi-pass membrane protein</topology>
    </subcellularLocation>
</comment>
<evidence type="ECO:0000256" key="2">
    <source>
        <dbReference type="ARBA" id="ARBA00007200"/>
    </source>
</evidence>
<accession>A0ABN7TCL5</accession>
<feature type="transmembrane region" description="Helical" evidence="10">
    <location>
        <begin position="5212"/>
        <end position="5233"/>
    </location>
</feature>
<feature type="transmembrane region" description="Helical" evidence="10">
    <location>
        <begin position="4777"/>
        <end position="4799"/>
    </location>
</feature>
<feature type="transmembrane region" description="Helical" evidence="10">
    <location>
        <begin position="4530"/>
        <end position="4549"/>
    </location>
</feature>
<evidence type="ECO:0000256" key="10">
    <source>
        <dbReference type="SAM" id="Phobius"/>
    </source>
</evidence>
<dbReference type="CDD" id="cd00063">
    <property type="entry name" value="FN3"/>
    <property type="match status" value="13"/>
</dbReference>
<feature type="domain" description="Fibronectin type-III" evidence="12">
    <location>
        <begin position="2132"/>
        <end position="2215"/>
    </location>
</feature>
<evidence type="ECO:0000256" key="6">
    <source>
        <dbReference type="ARBA" id="ARBA00023136"/>
    </source>
</evidence>
<feature type="transmembrane region" description="Helical" evidence="10">
    <location>
        <begin position="4739"/>
        <end position="4757"/>
    </location>
</feature>
<keyword evidence="7" id="KW-0325">Glycoprotein</keyword>
<dbReference type="InterPro" id="IPR002859">
    <property type="entry name" value="PKD/REJ-like"/>
</dbReference>
<dbReference type="Pfam" id="PF08016">
    <property type="entry name" value="PKD_channel"/>
    <property type="match status" value="1"/>
</dbReference>
<feature type="transmembrane region" description="Helical" evidence="10">
    <location>
        <begin position="4952"/>
        <end position="4972"/>
    </location>
</feature>
<feature type="compositionally biased region" description="Basic and acidic residues" evidence="9">
    <location>
        <begin position="5071"/>
        <end position="5080"/>
    </location>
</feature>
<feature type="compositionally biased region" description="Basic and acidic residues" evidence="9">
    <location>
        <begin position="748"/>
        <end position="766"/>
    </location>
</feature>
<evidence type="ECO:0000313" key="13">
    <source>
        <dbReference type="EMBL" id="CAG5113152.1"/>
    </source>
</evidence>
<feature type="domain" description="Fibronectin type-III" evidence="12">
    <location>
        <begin position="1347"/>
        <end position="1441"/>
    </location>
</feature>
<dbReference type="InterPro" id="IPR001024">
    <property type="entry name" value="PLAT/LH2_dom"/>
</dbReference>
<dbReference type="InterPro" id="IPR013783">
    <property type="entry name" value="Ig-like_fold"/>
</dbReference>
<dbReference type="Pfam" id="PF20519">
    <property type="entry name" value="Polycystin_dom"/>
    <property type="match status" value="1"/>
</dbReference>
<dbReference type="Pfam" id="PF00041">
    <property type="entry name" value="fn3"/>
    <property type="match status" value="4"/>
</dbReference>
<organism evidence="13 14">
    <name type="scientific">Oikopleura dioica</name>
    <name type="common">Tunicate</name>
    <dbReference type="NCBI Taxonomy" id="34765"/>
    <lineage>
        <taxon>Eukaryota</taxon>
        <taxon>Metazoa</taxon>
        <taxon>Chordata</taxon>
        <taxon>Tunicata</taxon>
        <taxon>Appendicularia</taxon>
        <taxon>Copelata</taxon>
        <taxon>Oikopleuridae</taxon>
        <taxon>Oikopleura</taxon>
    </lineage>
</organism>
<dbReference type="InterPro" id="IPR046791">
    <property type="entry name" value="Polycystin_dom"/>
</dbReference>
<dbReference type="SUPFAM" id="SSF49265">
    <property type="entry name" value="Fibronectin type III"/>
    <property type="match status" value="11"/>
</dbReference>
<dbReference type="InterPro" id="IPR003915">
    <property type="entry name" value="PKD_2"/>
</dbReference>
<dbReference type="Gene3D" id="2.60.40.10">
    <property type="entry name" value="Immunoglobulins"/>
    <property type="match status" value="13"/>
</dbReference>
<feature type="domain" description="Fibronectin type-III" evidence="12">
    <location>
        <begin position="1162"/>
        <end position="1260"/>
    </location>
</feature>
<feature type="transmembrane region" description="Helical" evidence="10">
    <location>
        <begin position="4866"/>
        <end position="4887"/>
    </location>
</feature>
<dbReference type="Proteomes" id="UP001158576">
    <property type="component" value="Chromosome 2"/>
</dbReference>
<dbReference type="Gene3D" id="2.60.60.20">
    <property type="entry name" value="PLAT/LH2 domain"/>
    <property type="match status" value="1"/>
</dbReference>
<dbReference type="EMBL" id="OU015567">
    <property type="protein sequence ID" value="CAG5113152.1"/>
    <property type="molecule type" value="Genomic_DNA"/>
</dbReference>
<evidence type="ECO:0000256" key="5">
    <source>
        <dbReference type="ARBA" id="ARBA00022989"/>
    </source>
</evidence>
<evidence type="ECO:0000256" key="8">
    <source>
        <dbReference type="PROSITE-ProRule" id="PRU00152"/>
    </source>
</evidence>
<evidence type="ECO:0000256" key="9">
    <source>
        <dbReference type="SAM" id="MobiDB-lite"/>
    </source>
</evidence>
<dbReference type="PRINTS" id="PR01433">
    <property type="entry name" value="POLYCYSTIN2"/>
</dbReference>
<feature type="domain" description="PLAT" evidence="11">
    <location>
        <begin position="4573"/>
        <end position="4693"/>
    </location>
</feature>
<dbReference type="SMART" id="SM00060">
    <property type="entry name" value="FN3"/>
    <property type="match status" value="24"/>
</dbReference>
<keyword evidence="4" id="KW-0732">Signal</keyword>
<feature type="domain" description="Fibronectin type-III" evidence="12">
    <location>
        <begin position="2586"/>
        <end position="2677"/>
    </location>
</feature>
<gene>
    <name evidence="13" type="ORF">OKIOD_LOCUS16052</name>
</gene>
<feature type="domain" description="Fibronectin type-III" evidence="12">
    <location>
        <begin position="2216"/>
        <end position="2307"/>
    </location>
</feature>
<keyword evidence="5 10" id="KW-1133">Transmembrane helix</keyword>
<feature type="transmembrane region" description="Helical" evidence="10">
    <location>
        <begin position="5304"/>
        <end position="5323"/>
    </location>
</feature>